<dbReference type="EMBL" id="WJQU01000001">
    <property type="protein sequence ID" value="KAJ6647819.1"/>
    <property type="molecule type" value="Genomic_DNA"/>
</dbReference>
<dbReference type="Proteomes" id="UP001151699">
    <property type="component" value="Chromosome A"/>
</dbReference>
<evidence type="ECO:0000313" key="1">
    <source>
        <dbReference type="EMBL" id="KAJ6647819.1"/>
    </source>
</evidence>
<reference evidence="1" key="1">
    <citation type="submission" date="2022-07" db="EMBL/GenBank/DDBJ databases">
        <authorList>
            <person name="Trinca V."/>
            <person name="Uliana J.V.C."/>
            <person name="Torres T.T."/>
            <person name="Ward R.J."/>
            <person name="Monesi N."/>
        </authorList>
    </citation>
    <scope>NUCLEOTIDE SEQUENCE</scope>
    <source>
        <strain evidence="1">HSMRA1968</strain>
        <tissue evidence="1">Whole embryos</tissue>
    </source>
</reference>
<comment type="caution">
    <text evidence="1">The sequence shown here is derived from an EMBL/GenBank/DDBJ whole genome shotgun (WGS) entry which is preliminary data.</text>
</comment>
<evidence type="ECO:0000313" key="2">
    <source>
        <dbReference type="Proteomes" id="UP001151699"/>
    </source>
</evidence>
<organism evidence="1 2">
    <name type="scientific">Pseudolycoriella hygida</name>
    <dbReference type="NCBI Taxonomy" id="35572"/>
    <lineage>
        <taxon>Eukaryota</taxon>
        <taxon>Metazoa</taxon>
        <taxon>Ecdysozoa</taxon>
        <taxon>Arthropoda</taxon>
        <taxon>Hexapoda</taxon>
        <taxon>Insecta</taxon>
        <taxon>Pterygota</taxon>
        <taxon>Neoptera</taxon>
        <taxon>Endopterygota</taxon>
        <taxon>Diptera</taxon>
        <taxon>Nematocera</taxon>
        <taxon>Sciaroidea</taxon>
        <taxon>Sciaridae</taxon>
        <taxon>Pseudolycoriella</taxon>
    </lineage>
</organism>
<protein>
    <submittedName>
        <fullName evidence="1">Uncharacterized protein</fullName>
    </submittedName>
</protein>
<gene>
    <name evidence="1" type="ORF">Bhyg_03042</name>
</gene>
<name>A0A9Q0NCM9_9DIPT</name>
<keyword evidence="2" id="KW-1185">Reference proteome</keyword>
<proteinExistence type="predicted"/>
<accession>A0A9Q0NCM9</accession>
<sequence length="14" mass="1773">MEYRYQITPQSQTK</sequence>